<dbReference type="InterPro" id="IPR016163">
    <property type="entry name" value="Ald_DH_C"/>
</dbReference>
<dbReference type="SUPFAM" id="SSF53720">
    <property type="entry name" value="ALDH-like"/>
    <property type="match status" value="1"/>
</dbReference>
<evidence type="ECO:0000256" key="1">
    <source>
        <dbReference type="ARBA" id="ARBA00023002"/>
    </source>
</evidence>
<comment type="similarity">
    <text evidence="3">Belongs to the aldehyde dehydrogenase family.</text>
</comment>
<dbReference type="PANTHER" id="PTHR11699">
    <property type="entry name" value="ALDEHYDE DEHYDROGENASE-RELATED"/>
    <property type="match status" value="1"/>
</dbReference>
<dbReference type="InterPro" id="IPR016160">
    <property type="entry name" value="Ald_DH_CS_CYS"/>
</dbReference>
<keyword evidence="1 3" id="KW-0560">Oxidoreductase</keyword>
<protein>
    <submittedName>
        <fullName evidence="5">Aldehyde dehydrogenase family protein</fullName>
    </submittedName>
</protein>
<dbReference type="InterPro" id="IPR016161">
    <property type="entry name" value="Ald_DH/histidinol_DH"/>
</dbReference>
<dbReference type="InterPro" id="IPR029510">
    <property type="entry name" value="Ald_DH_CS_GLU"/>
</dbReference>
<evidence type="ECO:0000259" key="4">
    <source>
        <dbReference type="Pfam" id="PF00171"/>
    </source>
</evidence>
<dbReference type="Gene3D" id="3.40.605.10">
    <property type="entry name" value="Aldehyde Dehydrogenase, Chain A, domain 1"/>
    <property type="match status" value="1"/>
</dbReference>
<accession>A0ABT3KU75</accession>
<sequence length="481" mass="50684">MYIGGQFTDGASGQMMTRHSPGHGAAVAQWPSGVGEDAQAAIAAAREAFDNGPWPSLSAGARAARLFKVADLIERHAQELGLIECLETGKPITQAIGEIRGAVDVWRFAAGAARVMRGEAYNNLGDRVLAIVLREPIGVVGVITPWNFPFFILAERLPFILAAGCTAVVKPSEATSGSTLKLCALLHAAGIPPGVVNVVTGRGPVVGQPLLDSDRIDMLSVTGSTTTGRKAIEASAGNIKKLGLELGGKNPHIVFADADLDDAADGVAFGMAFNAGQCCVGGSRLVVQRSIAEAFTEKLAQKIRRIRVGDPLDAQTQVGALFDEAHMHKVLGYVQEGVRMGAHVVCGGARTGDHAGYFVQPTLLTNVRPATPLLREEIFGPVLAVVPFDGYEEAIAIANDSAFGLAASIWTKDLSQALRATRQVRAGRVWVNTTLDNGPETPLGGMKQSGLGREAGLSGIEEYTEVKTAHIHLQARTHWIA</sequence>
<dbReference type="PROSITE" id="PS00687">
    <property type="entry name" value="ALDEHYDE_DEHYDR_GLU"/>
    <property type="match status" value="1"/>
</dbReference>
<keyword evidence="6" id="KW-1185">Reference proteome</keyword>
<evidence type="ECO:0000256" key="2">
    <source>
        <dbReference type="PROSITE-ProRule" id="PRU10007"/>
    </source>
</evidence>
<evidence type="ECO:0000313" key="6">
    <source>
        <dbReference type="Proteomes" id="UP001208935"/>
    </source>
</evidence>
<gene>
    <name evidence="5" type="ORF">D5039_11835</name>
</gene>
<dbReference type="PROSITE" id="PS00070">
    <property type="entry name" value="ALDEHYDE_DEHYDR_CYS"/>
    <property type="match status" value="1"/>
</dbReference>
<dbReference type="InterPro" id="IPR015590">
    <property type="entry name" value="Aldehyde_DH_dom"/>
</dbReference>
<comment type="caution">
    <text evidence="5">The sequence shown here is derived from an EMBL/GenBank/DDBJ whole genome shotgun (WGS) entry which is preliminary data.</text>
</comment>
<evidence type="ECO:0000256" key="3">
    <source>
        <dbReference type="RuleBase" id="RU003345"/>
    </source>
</evidence>
<dbReference type="EMBL" id="QZCW01000002">
    <property type="protein sequence ID" value="MCW5321820.1"/>
    <property type="molecule type" value="Genomic_DNA"/>
</dbReference>
<dbReference type="Gene3D" id="3.40.309.10">
    <property type="entry name" value="Aldehyde Dehydrogenase, Chain A, domain 2"/>
    <property type="match status" value="1"/>
</dbReference>
<dbReference type="Proteomes" id="UP001208935">
    <property type="component" value="Unassembled WGS sequence"/>
</dbReference>
<name>A0ABT3KU75_9BURK</name>
<feature type="active site" evidence="2">
    <location>
        <position position="245"/>
    </location>
</feature>
<dbReference type="Pfam" id="PF00171">
    <property type="entry name" value="Aldedh"/>
    <property type="match status" value="1"/>
</dbReference>
<organism evidence="5 6">
    <name type="scientific">Verminephrobacter aporrectodeae subsp. tuberculatae</name>
    <dbReference type="NCBI Taxonomy" id="1110392"/>
    <lineage>
        <taxon>Bacteria</taxon>
        <taxon>Pseudomonadati</taxon>
        <taxon>Pseudomonadota</taxon>
        <taxon>Betaproteobacteria</taxon>
        <taxon>Burkholderiales</taxon>
        <taxon>Comamonadaceae</taxon>
        <taxon>Verminephrobacter</taxon>
    </lineage>
</organism>
<feature type="domain" description="Aldehyde dehydrogenase" evidence="4">
    <location>
        <begin position="8"/>
        <end position="468"/>
    </location>
</feature>
<dbReference type="InterPro" id="IPR016162">
    <property type="entry name" value="Ald_DH_N"/>
</dbReference>
<proteinExistence type="inferred from homology"/>
<reference evidence="6" key="1">
    <citation type="submission" date="2023-07" db="EMBL/GenBank/DDBJ databases">
        <title>Verminephrobacter genomes.</title>
        <authorList>
            <person name="Lund M.B."/>
        </authorList>
    </citation>
    <scope>NUCLEOTIDE SEQUENCE [LARGE SCALE GENOMIC DNA]</scope>
    <source>
        <strain evidence="6">AtM5-05</strain>
    </source>
</reference>
<evidence type="ECO:0000313" key="5">
    <source>
        <dbReference type="EMBL" id="MCW5321820.1"/>
    </source>
</evidence>